<proteinExistence type="predicted"/>
<comment type="caution">
    <text evidence="1">The sequence shown here is derived from an EMBL/GenBank/DDBJ whole genome shotgun (WGS) entry which is preliminary data.</text>
</comment>
<dbReference type="EMBL" id="BMIF01000015">
    <property type="protein sequence ID" value="GGA79216.1"/>
    <property type="molecule type" value="Genomic_DNA"/>
</dbReference>
<accession>A0A916S1N6</accession>
<keyword evidence="2" id="KW-1185">Reference proteome</keyword>
<evidence type="ECO:0008006" key="3">
    <source>
        <dbReference type="Google" id="ProtNLM"/>
    </source>
</evidence>
<evidence type="ECO:0000313" key="1">
    <source>
        <dbReference type="EMBL" id="GGA79216.1"/>
    </source>
</evidence>
<protein>
    <recommendedName>
        <fullName evidence="3">YgiT-type zinc finger domain-containing protein</fullName>
    </recommendedName>
</protein>
<sequence>MWLGAELKIIENVPVFLCDSCETQAFQPDVESAIRTLVATGFPDRLAVRELVVPVFDLHAFLSTKTTSEVAE</sequence>
<dbReference type="Proteomes" id="UP000636264">
    <property type="component" value="Unassembled WGS sequence"/>
</dbReference>
<evidence type="ECO:0000313" key="2">
    <source>
        <dbReference type="Proteomes" id="UP000636264"/>
    </source>
</evidence>
<dbReference type="AlphaFoldDB" id="A0A916S1N6"/>
<gene>
    <name evidence="1" type="ORF">GCM10011385_36750</name>
</gene>
<organism evidence="1 2">
    <name type="scientific">Nitratireductor aestuarii</name>
    <dbReference type="NCBI Taxonomy" id="1735103"/>
    <lineage>
        <taxon>Bacteria</taxon>
        <taxon>Pseudomonadati</taxon>
        <taxon>Pseudomonadota</taxon>
        <taxon>Alphaproteobacteria</taxon>
        <taxon>Hyphomicrobiales</taxon>
        <taxon>Phyllobacteriaceae</taxon>
        <taxon>Nitratireductor</taxon>
    </lineage>
</organism>
<dbReference type="InterPro" id="IPR022453">
    <property type="entry name" value="Znf_MqsA-type"/>
</dbReference>
<dbReference type="NCBIfam" id="TIGR03831">
    <property type="entry name" value="YgiT_finger"/>
    <property type="match status" value="1"/>
</dbReference>
<name>A0A916S1N6_9HYPH</name>
<reference evidence="1" key="2">
    <citation type="submission" date="2020-09" db="EMBL/GenBank/DDBJ databases">
        <authorList>
            <person name="Sun Q."/>
            <person name="Zhou Y."/>
        </authorList>
    </citation>
    <scope>NUCLEOTIDE SEQUENCE</scope>
    <source>
        <strain evidence="1">CGMCC 1.15320</strain>
    </source>
</reference>
<reference evidence="1" key="1">
    <citation type="journal article" date="2014" name="Int. J. Syst. Evol. Microbiol.">
        <title>Complete genome sequence of Corynebacterium casei LMG S-19264T (=DSM 44701T), isolated from a smear-ripened cheese.</title>
        <authorList>
            <consortium name="US DOE Joint Genome Institute (JGI-PGF)"/>
            <person name="Walter F."/>
            <person name="Albersmeier A."/>
            <person name="Kalinowski J."/>
            <person name="Ruckert C."/>
        </authorList>
    </citation>
    <scope>NUCLEOTIDE SEQUENCE</scope>
    <source>
        <strain evidence="1">CGMCC 1.15320</strain>
    </source>
</reference>